<organism evidence="2 3">
    <name type="scientific">Simiduia agarivorans (strain DSM 21679 / JCM 13881 / BCRC 17597 / SA1)</name>
    <dbReference type="NCBI Taxonomy" id="1117647"/>
    <lineage>
        <taxon>Bacteria</taxon>
        <taxon>Pseudomonadati</taxon>
        <taxon>Pseudomonadota</taxon>
        <taxon>Gammaproteobacteria</taxon>
        <taxon>Cellvibrionales</taxon>
        <taxon>Cellvibrionaceae</taxon>
        <taxon>Simiduia</taxon>
    </lineage>
</organism>
<dbReference type="InterPro" id="IPR037257">
    <property type="entry name" value="T2SS_E_N_sf"/>
</dbReference>
<evidence type="ECO:0000256" key="1">
    <source>
        <dbReference type="SAM" id="MobiDB-lite"/>
    </source>
</evidence>
<evidence type="ECO:0000313" key="3">
    <source>
        <dbReference type="Proteomes" id="UP000000466"/>
    </source>
</evidence>
<reference evidence="2 3" key="1">
    <citation type="journal article" date="2013" name="Genome Announc.">
        <title>Complete genome sequence of Simiduia agarivorans SA1(T), a marine bacterium able to degrade a variety of polysaccharides.</title>
        <authorList>
            <person name="Lin S.Y."/>
            <person name="Shieh W.Y."/>
            <person name="Chen J.S."/>
            <person name="Tang S.L."/>
        </authorList>
    </citation>
    <scope>NUCLEOTIDE SEQUENCE [LARGE SCALE GENOMIC DNA]</scope>
    <source>
        <strain evidence="3">DSM 21679 / JCM 13881 / BCRC 17597 / SA1</strain>
    </source>
</reference>
<dbReference type="HOGENOM" id="CLU_1650986_0_0_6"/>
<gene>
    <name evidence="2" type="ordered locus">M5M_09270</name>
</gene>
<dbReference type="Proteomes" id="UP000000466">
    <property type="component" value="Chromosome"/>
</dbReference>
<dbReference type="EMBL" id="CP003746">
    <property type="protein sequence ID" value="AFU99039.2"/>
    <property type="molecule type" value="Genomic_DNA"/>
</dbReference>
<evidence type="ECO:0000313" key="2">
    <source>
        <dbReference type="EMBL" id="AFU99039.2"/>
    </source>
</evidence>
<dbReference type="SUPFAM" id="SSF160246">
    <property type="entry name" value="EspE N-terminal domain-like"/>
    <property type="match status" value="1"/>
</dbReference>
<feature type="region of interest" description="Disordered" evidence="1">
    <location>
        <begin position="93"/>
        <end position="114"/>
    </location>
</feature>
<name>K4KIR1_SIMAS</name>
<dbReference type="STRING" id="1117647.M5M_09270"/>
<proteinExistence type="predicted"/>
<sequence>MSTARLGDILLARNWIGEEQLNRAIREQARSQLPLGQILLAQASISERQLKRALRWQRFARAALLMGSLGAAAAPVGASEAQRLTDQLVERIGAQSSSARTGAKKSTGERQNPVKTLLGTPTWTLLQGRYSLGADSSTEGVRYQARWSASKVSLEIRYQF</sequence>
<protein>
    <submittedName>
        <fullName evidence="2">Type II secretory pathway ATPase PulE/Tfp pilus assembly pathway ATPase PilB</fullName>
    </submittedName>
</protein>
<dbReference type="AlphaFoldDB" id="K4KIR1"/>
<dbReference type="RefSeq" id="WP_016389323.1">
    <property type="nucleotide sequence ID" value="NC_018868.3"/>
</dbReference>
<accession>K4KIR1</accession>
<dbReference type="KEGG" id="saga:M5M_09270"/>
<dbReference type="OrthoDB" id="5294733at2"/>
<keyword evidence="3" id="KW-1185">Reference proteome</keyword>